<dbReference type="RefSeq" id="WP_153250524.1">
    <property type="nucleotide sequence ID" value="NZ_CP044205.1"/>
</dbReference>
<dbReference type="Proteomes" id="UP000325755">
    <property type="component" value="Chromosome"/>
</dbReference>
<proteinExistence type="predicted"/>
<dbReference type="AlphaFoldDB" id="A0A5Q0BQI0"/>
<dbReference type="OrthoDB" id="5571924at2"/>
<evidence type="ECO:0000256" key="1">
    <source>
        <dbReference type="SAM" id="SignalP"/>
    </source>
</evidence>
<accession>A0A5Q0BQI0</accession>
<gene>
    <name evidence="2" type="ORF">F6R98_19615</name>
</gene>
<organism evidence="2 3">
    <name type="scientific">Candidatus Methylospira mobilis</name>
    <dbReference type="NCBI Taxonomy" id="1808979"/>
    <lineage>
        <taxon>Bacteria</taxon>
        <taxon>Pseudomonadati</taxon>
        <taxon>Pseudomonadota</taxon>
        <taxon>Gammaproteobacteria</taxon>
        <taxon>Methylococcales</taxon>
        <taxon>Methylococcaceae</taxon>
        <taxon>Candidatus Methylospira</taxon>
    </lineage>
</organism>
<sequence>MRIRTVIATLATLSAILNANAGTLANGKWTAPGCGTIPAAPAVDASGVDAYNRSLKQIREWQPQAQAYIDCIVKEANADNAIIVKFANAEQERFRDEVAKIKTTADDAKTKLDGK</sequence>
<dbReference type="KEGG" id="mmob:F6R98_19615"/>
<keyword evidence="3" id="KW-1185">Reference proteome</keyword>
<feature type="signal peptide" evidence="1">
    <location>
        <begin position="1"/>
        <end position="21"/>
    </location>
</feature>
<keyword evidence="1" id="KW-0732">Signal</keyword>
<feature type="chain" id="PRO_5024872055" evidence="1">
    <location>
        <begin position="22"/>
        <end position="115"/>
    </location>
</feature>
<evidence type="ECO:0000313" key="2">
    <source>
        <dbReference type="EMBL" id="QFY44561.1"/>
    </source>
</evidence>
<reference evidence="2 3" key="1">
    <citation type="submission" date="2019-09" db="EMBL/GenBank/DDBJ databases">
        <title>Ecophysiology of the spiral-shaped methanotroph Methylospira mobilis as revealed by the complete genome sequence.</title>
        <authorList>
            <person name="Oshkin I.Y."/>
            <person name="Dedysh S.N."/>
            <person name="Miroshnikov K."/>
            <person name="Danilova O.V."/>
            <person name="Hakobyan A."/>
            <person name="Liesack W."/>
        </authorList>
    </citation>
    <scope>NUCLEOTIDE SEQUENCE [LARGE SCALE GENOMIC DNA]</scope>
    <source>
        <strain evidence="2 3">Shm1</strain>
    </source>
</reference>
<dbReference type="EMBL" id="CP044205">
    <property type="protein sequence ID" value="QFY44561.1"/>
    <property type="molecule type" value="Genomic_DNA"/>
</dbReference>
<name>A0A5Q0BQI0_9GAMM</name>
<dbReference type="InParanoid" id="A0A5Q0BQI0"/>
<evidence type="ECO:0000313" key="3">
    <source>
        <dbReference type="Proteomes" id="UP000325755"/>
    </source>
</evidence>
<protein>
    <submittedName>
        <fullName evidence="2">Uncharacterized protein</fullName>
    </submittedName>
</protein>